<gene>
    <name evidence="1" type="ORF">EYC82_06840</name>
</gene>
<comment type="caution">
    <text evidence="1">The sequence shown here is derived from an EMBL/GenBank/DDBJ whole genome shotgun (WGS) entry which is preliminary data.</text>
</comment>
<accession>A0ABT3T467</accession>
<evidence type="ECO:0000313" key="1">
    <source>
        <dbReference type="EMBL" id="MCX2977068.1"/>
    </source>
</evidence>
<dbReference type="Pfam" id="PF14907">
    <property type="entry name" value="NTP_transf_5"/>
    <property type="match status" value="1"/>
</dbReference>
<evidence type="ECO:0000313" key="2">
    <source>
        <dbReference type="Proteomes" id="UP001143304"/>
    </source>
</evidence>
<keyword evidence="2" id="KW-1185">Reference proteome</keyword>
<proteinExistence type="predicted"/>
<protein>
    <recommendedName>
        <fullName evidence="3">Nucleotidyltransferase family protein</fullName>
    </recommendedName>
</protein>
<name>A0ABT3T467_9GAMM</name>
<organism evidence="1 2">
    <name type="scientific">Candidatus Marimicrobium litorale</name>
    <dbReference type="NCBI Taxonomy" id="2518991"/>
    <lineage>
        <taxon>Bacteria</taxon>
        <taxon>Pseudomonadati</taxon>
        <taxon>Pseudomonadota</taxon>
        <taxon>Gammaproteobacteria</taxon>
        <taxon>Cellvibrionales</taxon>
        <taxon>Halieaceae</taxon>
        <taxon>Marimicrobium</taxon>
    </lineage>
</organism>
<dbReference type="Proteomes" id="UP001143304">
    <property type="component" value="Unassembled WGS sequence"/>
</dbReference>
<dbReference type="InterPro" id="IPR039498">
    <property type="entry name" value="NTP_transf_5"/>
</dbReference>
<dbReference type="EMBL" id="SHNO01000001">
    <property type="protein sequence ID" value="MCX2977068.1"/>
    <property type="molecule type" value="Genomic_DNA"/>
</dbReference>
<evidence type="ECO:0008006" key="3">
    <source>
        <dbReference type="Google" id="ProtNLM"/>
    </source>
</evidence>
<sequence length="368" mass="42713">MADTVELQLRNLDLIRQIFSTPPAREDSLSEAQWAKFLEFSESHLFAGPVAASILAEELTDVPELVYRFCTSILELNGIRNRQIMSVIEDAGLALNESGITPVFFKGAAALLCDIYAEPSHRFLSDIDLLIPDMLGDQAIEALENAGFVRTDPNDFVVPHCIEVMVCKRRGVAIDLHREILIPELQLILPCTDMLANIEKRRLPSGLRFAVPSPTHQVVINVAHGQLQDRSYLWNFQPLKYLYELHRLEKRYQDAIKWEEVTSRFATAGHRAPLEQHRYQAARLFDTDNLPDVSFRVRLKYGCTVLMTENEAIFWVYGRLFSPFVWLRDVLSDRVRLRRTLREIRRFSWWRERVRRFFSSQPHAMKSR</sequence>
<reference evidence="1" key="1">
    <citation type="submission" date="2019-02" db="EMBL/GenBank/DDBJ databases">
        <authorList>
            <person name="Li S.-H."/>
        </authorList>
    </citation>
    <scope>NUCLEOTIDE SEQUENCE</scope>
    <source>
        <strain evidence="1">IMCC11814</strain>
    </source>
</reference>